<keyword evidence="4 6" id="KW-1133">Transmembrane helix</keyword>
<evidence type="ECO:0000256" key="3">
    <source>
        <dbReference type="ARBA" id="ARBA00022692"/>
    </source>
</evidence>
<protein>
    <submittedName>
        <fullName evidence="7">Major facilitator superfamily domain-containing protein</fullName>
    </submittedName>
</protein>
<feature type="transmembrane region" description="Helical" evidence="6">
    <location>
        <begin position="453"/>
        <end position="472"/>
    </location>
</feature>
<dbReference type="Proteomes" id="UP000326877">
    <property type="component" value="Unassembled WGS sequence"/>
</dbReference>
<evidence type="ECO:0000256" key="6">
    <source>
        <dbReference type="SAM" id="Phobius"/>
    </source>
</evidence>
<comment type="subcellular location">
    <subcellularLocation>
        <location evidence="1">Membrane</location>
        <topology evidence="1">Multi-pass membrane protein</topology>
    </subcellularLocation>
</comment>
<keyword evidence="3 6" id="KW-0812">Transmembrane</keyword>
<dbReference type="SUPFAM" id="SSF103473">
    <property type="entry name" value="MFS general substrate transporter"/>
    <property type="match status" value="1"/>
</dbReference>
<sequence length="515" mass="56400">MHFLQPIPESSSDLEEGVDLPHAHNPWSCNRGQNILVLNAGFLGLQGVFTVLFGSATAYLKSLGLGGWLISLSWLAGPIAGALFQPYVGVWSDNCSSSLGKRRPFIIAGTVLIILSLIGTARAKQIVTLFSLSSGSTSESHIGLVIFVEICIWILNFAIQPVQLGLRSLIVDLVPQEQQHEANAWAARFTLGGNILGYCLGSVDLPRHLPFLGRTQFQALSSLVSINLLLCTSITCYFIKEQKSGVHDSSYHPTTARSGIRDLWKTLRTLPSSTRTVCFAQFFSWLGWFPFLFYASSYVGALKRQDLSIGSQGVSPRWEESARAGSLAMSVFALSSFVMGLVLPQVMERSSRFESSLSLKSSWRWNPELFTLRRIWLAGQVIFAGSMLLTFFKRISVAYIIVGAIGFSWATSAWIPYAIIGTDIQRQIQQAECTEMNDEGAGVVAKVMGIHNISIASPQIISALACSLFFWLRGNDHAGEVDATTYALLLSIAGSAAIASAWVIRDLPEESYHQM</sequence>
<evidence type="ECO:0000256" key="4">
    <source>
        <dbReference type="ARBA" id="ARBA00022989"/>
    </source>
</evidence>
<evidence type="ECO:0000313" key="7">
    <source>
        <dbReference type="EMBL" id="KAE8394921.1"/>
    </source>
</evidence>
<evidence type="ECO:0000256" key="1">
    <source>
        <dbReference type="ARBA" id="ARBA00004141"/>
    </source>
</evidence>
<feature type="transmembrane region" description="Helical" evidence="6">
    <location>
        <begin position="219"/>
        <end position="239"/>
    </location>
</feature>
<feature type="transmembrane region" description="Helical" evidence="6">
    <location>
        <begin position="484"/>
        <end position="504"/>
    </location>
</feature>
<name>A0A5N7CL16_PETAA</name>
<feature type="transmembrane region" description="Helical" evidence="6">
    <location>
        <begin position="35"/>
        <end position="53"/>
    </location>
</feature>
<dbReference type="InterPro" id="IPR036259">
    <property type="entry name" value="MFS_trans_sf"/>
</dbReference>
<dbReference type="AlphaFoldDB" id="A0A5N7CL16"/>
<reference evidence="7" key="1">
    <citation type="submission" date="2019-04" db="EMBL/GenBank/DDBJ databases">
        <title>Friends and foes A comparative genomics studyof 23 Aspergillus species from section Flavi.</title>
        <authorList>
            <consortium name="DOE Joint Genome Institute"/>
            <person name="Kjaerbolling I."/>
            <person name="Vesth T."/>
            <person name="Frisvad J.C."/>
            <person name="Nybo J.L."/>
            <person name="Theobald S."/>
            <person name="Kildgaard S."/>
            <person name="Isbrandt T."/>
            <person name="Kuo A."/>
            <person name="Sato A."/>
            <person name="Lyhne E.K."/>
            <person name="Kogle M.E."/>
            <person name="Wiebenga A."/>
            <person name="Kun R.S."/>
            <person name="Lubbers R.J."/>
            <person name="Makela M.R."/>
            <person name="Barry K."/>
            <person name="Chovatia M."/>
            <person name="Clum A."/>
            <person name="Daum C."/>
            <person name="Haridas S."/>
            <person name="He G."/>
            <person name="LaButti K."/>
            <person name="Lipzen A."/>
            <person name="Mondo S."/>
            <person name="Riley R."/>
            <person name="Salamov A."/>
            <person name="Simmons B.A."/>
            <person name="Magnuson J.K."/>
            <person name="Henrissat B."/>
            <person name="Mortensen U.H."/>
            <person name="Larsen T.O."/>
            <person name="Devries R.P."/>
            <person name="Grigoriev I.V."/>
            <person name="Machida M."/>
            <person name="Baker S.E."/>
            <person name="Andersen M.R."/>
        </authorList>
    </citation>
    <scope>NUCLEOTIDE SEQUENCE [LARGE SCALE GENOMIC DNA]</scope>
    <source>
        <strain evidence="7">IBT 14317</strain>
    </source>
</reference>
<dbReference type="EMBL" id="ML735221">
    <property type="protein sequence ID" value="KAE8394921.1"/>
    <property type="molecule type" value="Genomic_DNA"/>
</dbReference>
<gene>
    <name evidence="7" type="ORF">BDV23DRAFT_179309</name>
</gene>
<feature type="transmembrane region" description="Helical" evidence="6">
    <location>
        <begin position="321"/>
        <end position="343"/>
    </location>
</feature>
<evidence type="ECO:0000256" key="2">
    <source>
        <dbReference type="ARBA" id="ARBA00022448"/>
    </source>
</evidence>
<feature type="transmembrane region" description="Helical" evidence="6">
    <location>
        <begin position="375"/>
        <end position="392"/>
    </location>
</feature>
<keyword evidence="5 6" id="KW-0472">Membrane</keyword>
<feature type="transmembrane region" description="Helical" evidence="6">
    <location>
        <begin position="104"/>
        <end position="121"/>
    </location>
</feature>
<organism evidence="7">
    <name type="scientific">Petromyces alliaceus</name>
    <name type="common">Aspergillus alliaceus</name>
    <dbReference type="NCBI Taxonomy" id="209559"/>
    <lineage>
        <taxon>Eukaryota</taxon>
        <taxon>Fungi</taxon>
        <taxon>Dikarya</taxon>
        <taxon>Ascomycota</taxon>
        <taxon>Pezizomycotina</taxon>
        <taxon>Eurotiomycetes</taxon>
        <taxon>Eurotiomycetidae</taxon>
        <taxon>Eurotiales</taxon>
        <taxon>Aspergillaceae</taxon>
        <taxon>Aspergillus</taxon>
        <taxon>Aspergillus subgen. Circumdati</taxon>
    </lineage>
</organism>
<accession>A0A5N7CL16</accession>
<dbReference type="OrthoDB" id="4540540at2759"/>
<dbReference type="GO" id="GO:0008506">
    <property type="term" value="F:sucrose:proton symporter activity"/>
    <property type="evidence" value="ECO:0007669"/>
    <property type="project" value="TreeGrafter"/>
</dbReference>
<evidence type="ECO:0000256" key="5">
    <source>
        <dbReference type="ARBA" id="ARBA00023136"/>
    </source>
</evidence>
<keyword evidence="2" id="KW-0813">Transport</keyword>
<dbReference type="PANTHER" id="PTHR19432:SF35">
    <property type="entry name" value="SOLUTE CARRIER FAMILY 45 MEMBER 3 ISOFORM X1"/>
    <property type="match status" value="1"/>
</dbReference>
<proteinExistence type="predicted"/>
<feature type="transmembrane region" description="Helical" evidence="6">
    <location>
        <begin position="277"/>
        <end position="301"/>
    </location>
</feature>
<dbReference type="PANTHER" id="PTHR19432">
    <property type="entry name" value="SUGAR TRANSPORTER"/>
    <property type="match status" value="1"/>
</dbReference>
<dbReference type="GO" id="GO:0005886">
    <property type="term" value="C:plasma membrane"/>
    <property type="evidence" value="ECO:0007669"/>
    <property type="project" value="TreeGrafter"/>
</dbReference>
<dbReference type="Gene3D" id="1.20.1250.20">
    <property type="entry name" value="MFS general substrate transporter like domains"/>
    <property type="match status" value="1"/>
</dbReference>
<feature type="transmembrane region" description="Helical" evidence="6">
    <location>
        <begin position="65"/>
        <end position="84"/>
    </location>
</feature>
<feature type="transmembrane region" description="Helical" evidence="6">
    <location>
        <begin position="142"/>
        <end position="159"/>
    </location>
</feature>
<feature type="transmembrane region" description="Helical" evidence="6">
    <location>
        <begin position="398"/>
        <end position="420"/>
    </location>
</feature>